<sequence>MITIMTLYAVHFVQVSNRKLPMSSIASSHQLRAAKDYSGAAHFGSWSTARSTLETNADLLENTPEVPGHATGGSDDVAGILEEPAHGSKANIKPADGVASVPTKNLIGDSKTIQITVTAIGVSGSIQARPYIEELSACCSSFTLKFQHTFASSQRCLLPLQLSGSDLNVKCCSASSGEESVCVHNLLQCDGVRLRSATITPHMGNTLFGKISC</sequence>
<evidence type="ECO:0000313" key="2">
    <source>
        <dbReference type="Proteomes" id="UP001190700"/>
    </source>
</evidence>
<dbReference type="Proteomes" id="UP001190700">
    <property type="component" value="Unassembled WGS sequence"/>
</dbReference>
<protein>
    <submittedName>
        <fullName evidence="1">Uncharacterized protein</fullName>
    </submittedName>
</protein>
<proteinExistence type="predicted"/>
<dbReference type="EMBL" id="LGRX02014290">
    <property type="protein sequence ID" value="KAK3264893.1"/>
    <property type="molecule type" value="Genomic_DNA"/>
</dbReference>
<comment type="caution">
    <text evidence="1">The sequence shown here is derived from an EMBL/GenBank/DDBJ whole genome shotgun (WGS) entry which is preliminary data.</text>
</comment>
<keyword evidence="2" id="KW-1185">Reference proteome</keyword>
<evidence type="ECO:0000313" key="1">
    <source>
        <dbReference type="EMBL" id="KAK3264893.1"/>
    </source>
</evidence>
<reference evidence="1 2" key="1">
    <citation type="journal article" date="2015" name="Genome Biol. Evol.">
        <title>Comparative Genomics of a Bacterivorous Green Alga Reveals Evolutionary Causalities and Consequences of Phago-Mixotrophic Mode of Nutrition.</title>
        <authorList>
            <person name="Burns J.A."/>
            <person name="Paasch A."/>
            <person name="Narechania A."/>
            <person name="Kim E."/>
        </authorList>
    </citation>
    <scope>NUCLEOTIDE SEQUENCE [LARGE SCALE GENOMIC DNA]</scope>
    <source>
        <strain evidence="1 2">PLY_AMNH</strain>
    </source>
</reference>
<gene>
    <name evidence="1" type="ORF">CYMTET_26395</name>
</gene>
<accession>A0AAE0FSJ8</accession>
<organism evidence="1 2">
    <name type="scientific">Cymbomonas tetramitiformis</name>
    <dbReference type="NCBI Taxonomy" id="36881"/>
    <lineage>
        <taxon>Eukaryota</taxon>
        <taxon>Viridiplantae</taxon>
        <taxon>Chlorophyta</taxon>
        <taxon>Pyramimonadophyceae</taxon>
        <taxon>Pyramimonadales</taxon>
        <taxon>Pyramimonadaceae</taxon>
        <taxon>Cymbomonas</taxon>
    </lineage>
</organism>
<name>A0AAE0FSJ8_9CHLO</name>
<dbReference type="AlphaFoldDB" id="A0AAE0FSJ8"/>